<sequence>MLGELYQQVEISVIERKNIHSVYFFQRGLMLTPVTSYRSSHKLILQSQVNTLVRDMTHIKLQKCFKWILAIGVLLSTNYLTMTYFTVVETTPLTPTSPADKRMATARHISFPSNENYYQKKPGNLNLINVKGPAVKRSTQTKIKTLYAPQAKKTETIQPNVPAKKDPATKPSVNKPPVNNPPVHKIPTPPPKKSIEVKLAAQSNKTKLILAWTSLTARKPLWGIKPWTFRHCAYSQCEITGNRSLLDSADLLLFRIRELKPNLKISPYRPYVKAIDFTDLPVHHKAGQMWMDINQESPVYTHADEEILPLQNRFNLSSNYLLNSDYSISYIPTVRLKNSSKSLKSINYSAGKTKMALWFVSHCQAASGRDEYVKELQKYISVDIFGMGNCSGNRMVVRQETPHVMMN</sequence>
<evidence type="ECO:0000259" key="14">
    <source>
        <dbReference type="Pfam" id="PF00852"/>
    </source>
</evidence>
<dbReference type="AlphaFoldDB" id="A0A7J7JSZ1"/>
<feature type="compositionally biased region" description="Low complexity" evidence="13">
    <location>
        <begin position="170"/>
        <end position="186"/>
    </location>
</feature>
<evidence type="ECO:0000256" key="1">
    <source>
        <dbReference type="ARBA" id="ARBA00004323"/>
    </source>
</evidence>
<proteinExistence type="inferred from homology"/>
<evidence type="ECO:0000256" key="5">
    <source>
        <dbReference type="ARBA" id="ARBA00022679"/>
    </source>
</evidence>
<keyword evidence="8" id="KW-1133">Transmembrane helix</keyword>
<dbReference type="InterPro" id="IPR055270">
    <property type="entry name" value="Glyco_tran_10_C"/>
</dbReference>
<evidence type="ECO:0000256" key="13">
    <source>
        <dbReference type="SAM" id="MobiDB-lite"/>
    </source>
</evidence>
<comment type="pathway">
    <text evidence="2">Protein modification; protein glycosylation.</text>
</comment>
<dbReference type="Gene3D" id="3.40.50.11660">
    <property type="entry name" value="Glycosyl transferase family 10, C-terminal domain"/>
    <property type="match status" value="1"/>
</dbReference>
<evidence type="ECO:0000256" key="6">
    <source>
        <dbReference type="ARBA" id="ARBA00022692"/>
    </source>
</evidence>
<evidence type="ECO:0000256" key="2">
    <source>
        <dbReference type="ARBA" id="ARBA00004922"/>
    </source>
</evidence>
<dbReference type="PANTHER" id="PTHR48438">
    <property type="entry name" value="ALPHA-(1,3)-FUCOSYLTRANSFERASE C-RELATED"/>
    <property type="match status" value="1"/>
</dbReference>
<keyword evidence="9 12" id="KW-0333">Golgi apparatus</keyword>
<keyword evidence="5 12" id="KW-0808">Transferase</keyword>
<evidence type="ECO:0000256" key="10">
    <source>
        <dbReference type="ARBA" id="ARBA00023136"/>
    </source>
</evidence>
<name>A0A7J7JSZ1_BUGNE</name>
<dbReference type="GO" id="GO:0008417">
    <property type="term" value="F:fucosyltransferase activity"/>
    <property type="evidence" value="ECO:0007669"/>
    <property type="project" value="InterPro"/>
</dbReference>
<dbReference type="GO" id="GO:0000139">
    <property type="term" value="C:Golgi membrane"/>
    <property type="evidence" value="ECO:0007669"/>
    <property type="project" value="UniProtKB-SubCell"/>
</dbReference>
<dbReference type="Proteomes" id="UP000593567">
    <property type="component" value="Unassembled WGS sequence"/>
</dbReference>
<keyword evidence="17" id="KW-1185">Reference proteome</keyword>
<dbReference type="PANTHER" id="PTHR48438:SF1">
    <property type="entry name" value="ALPHA-(1,3)-FUCOSYLTRANSFERASE C-RELATED"/>
    <property type="match status" value="1"/>
</dbReference>
<dbReference type="GO" id="GO:0032580">
    <property type="term" value="C:Golgi cisterna membrane"/>
    <property type="evidence" value="ECO:0007669"/>
    <property type="project" value="UniProtKB-SubCell"/>
</dbReference>
<evidence type="ECO:0000256" key="3">
    <source>
        <dbReference type="ARBA" id="ARBA00008919"/>
    </source>
</evidence>
<accession>A0A7J7JSZ1</accession>
<keyword evidence="7" id="KW-0735">Signal-anchor</keyword>
<dbReference type="InterPro" id="IPR031481">
    <property type="entry name" value="Glyco_tran_10_N"/>
</dbReference>
<dbReference type="InterPro" id="IPR001503">
    <property type="entry name" value="Glyco_trans_10"/>
</dbReference>
<feature type="domain" description="Fucosyltransferase C-terminal" evidence="14">
    <location>
        <begin position="351"/>
        <end position="394"/>
    </location>
</feature>
<feature type="region of interest" description="Disordered" evidence="13">
    <location>
        <begin position="154"/>
        <end position="192"/>
    </location>
</feature>
<dbReference type="EMBL" id="VXIV02001863">
    <property type="protein sequence ID" value="KAF6029023.1"/>
    <property type="molecule type" value="Genomic_DNA"/>
</dbReference>
<comment type="subcellular location">
    <subcellularLocation>
        <location evidence="1">Golgi apparatus membrane</location>
        <topology evidence="1">Single-pass type II membrane protein</topology>
    </subcellularLocation>
    <subcellularLocation>
        <location evidence="12">Golgi apparatus</location>
        <location evidence="12">Golgi stack membrane</location>
        <topology evidence="12">Single-pass type II membrane protein</topology>
    </subcellularLocation>
</comment>
<gene>
    <name evidence="16" type="ORF">EB796_012667</name>
</gene>
<comment type="similarity">
    <text evidence="3 12">Belongs to the glycosyltransferase 10 family.</text>
</comment>
<keyword evidence="4 12" id="KW-0328">Glycosyltransferase</keyword>
<evidence type="ECO:0000313" key="17">
    <source>
        <dbReference type="Proteomes" id="UP000593567"/>
    </source>
</evidence>
<evidence type="ECO:0000256" key="11">
    <source>
        <dbReference type="ARBA" id="ARBA00023180"/>
    </source>
</evidence>
<dbReference type="InterPro" id="IPR038577">
    <property type="entry name" value="GT10-like_C_sf"/>
</dbReference>
<keyword evidence="10" id="KW-0472">Membrane</keyword>
<evidence type="ECO:0000256" key="7">
    <source>
        <dbReference type="ARBA" id="ARBA00022968"/>
    </source>
</evidence>
<feature type="domain" description="Fucosyltransferase N-terminal" evidence="15">
    <location>
        <begin position="205"/>
        <end position="330"/>
    </location>
</feature>
<evidence type="ECO:0000256" key="4">
    <source>
        <dbReference type="ARBA" id="ARBA00022676"/>
    </source>
</evidence>
<evidence type="ECO:0000313" key="16">
    <source>
        <dbReference type="EMBL" id="KAF6029023.1"/>
    </source>
</evidence>
<evidence type="ECO:0000256" key="12">
    <source>
        <dbReference type="RuleBase" id="RU003832"/>
    </source>
</evidence>
<evidence type="ECO:0000256" key="8">
    <source>
        <dbReference type="ARBA" id="ARBA00022989"/>
    </source>
</evidence>
<evidence type="ECO:0000256" key="9">
    <source>
        <dbReference type="ARBA" id="ARBA00023034"/>
    </source>
</evidence>
<dbReference type="SUPFAM" id="SSF53756">
    <property type="entry name" value="UDP-Glycosyltransferase/glycogen phosphorylase"/>
    <property type="match status" value="1"/>
</dbReference>
<keyword evidence="6 12" id="KW-0812">Transmembrane</keyword>
<protein>
    <recommendedName>
        <fullName evidence="12">Fucosyltransferase</fullName>
        <ecNumber evidence="12">2.4.1.-</ecNumber>
    </recommendedName>
</protein>
<comment type="caution">
    <text evidence="16">The sequence shown here is derived from an EMBL/GenBank/DDBJ whole genome shotgun (WGS) entry which is preliminary data.</text>
</comment>
<organism evidence="16 17">
    <name type="scientific">Bugula neritina</name>
    <name type="common">Brown bryozoan</name>
    <name type="synonym">Sertularia neritina</name>
    <dbReference type="NCBI Taxonomy" id="10212"/>
    <lineage>
        <taxon>Eukaryota</taxon>
        <taxon>Metazoa</taxon>
        <taxon>Spiralia</taxon>
        <taxon>Lophotrochozoa</taxon>
        <taxon>Bryozoa</taxon>
        <taxon>Gymnolaemata</taxon>
        <taxon>Cheilostomatida</taxon>
        <taxon>Flustrina</taxon>
        <taxon>Buguloidea</taxon>
        <taxon>Bugulidae</taxon>
        <taxon>Bugula</taxon>
    </lineage>
</organism>
<dbReference type="Pfam" id="PF17039">
    <property type="entry name" value="Glyco_tran_10_N"/>
    <property type="match status" value="1"/>
</dbReference>
<dbReference type="EC" id="2.4.1.-" evidence="12"/>
<reference evidence="16" key="1">
    <citation type="submission" date="2020-06" db="EMBL/GenBank/DDBJ databases">
        <title>Draft genome of Bugula neritina, a colonial animal packing powerful symbionts and potential medicines.</title>
        <authorList>
            <person name="Rayko M."/>
        </authorList>
    </citation>
    <scope>NUCLEOTIDE SEQUENCE [LARGE SCALE GENOMIC DNA]</scope>
    <source>
        <strain evidence="16">Kwan_BN1</strain>
    </source>
</reference>
<dbReference type="UniPathway" id="UPA00378"/>
<dbReference type="Pfam" id="PF00852">
    <property type="entry name" value="Glyco_transf_10"/>
    <property type="match status" value="1"/>
</dbReference>
<keyword evidence="11" id="KW-0325">Glycoprotein</keyword>
<evidence type="ECO:0000259" key="15">
    <source>
        <dbReference type="Pfam" id="PF17039"/>
    </source>
</evidence>